<dbReference type="OrthoDB" id="2192561at2759"/>
<dbReference type="AlphaFoldDB" id="A0A9Q0LH18"/>
<feature type="region of interest" description="Disordered" evidence="2">
    <location>
        <begin position="22"/>
        <end position="52"/>
    </location>
</feature>
<dbReference type="Pfam" id="PF05291">
    <property type="entry name" value="Bystin"/>
    <property type="match status" value="1"/>
</dbReference>
<gene>
    <name evidence="3" type="ORF">M0811_01288</name>
</gene>
<feature type="compositionally biased region" description="Basic and acidic residues" evidence="2">
    <location>
        <begin position="38"/>
        <end position="48"/>
    </location>
</feature>
<dbReference type="PANTHER" id="PTHR12821">
    <property type="entry name" value="BYSTIN"/>
    <property type="match status" value="1"/>
</dbReference>
<evidence type="ECO:0000256" key="2">
    <source>
        <dbReference type="SAM" id="MobiDB-lite"/>
    </source>
</evidence>
<organism evidence="3 4">
    <name type="scientific">Anaeramoeba ignava</name>
    <name type="common">Anaerobic marine amoeba</name>
    <dbReference type="NCBI Taxonomy" id="1746090"/>
    <lineage>
        <taxon>Eukaryota</taxon>
        <taxon>Metamonada</taxon>
        <taxon>Anaeramoebidae</taxon>
        <taxon>Anaeramoeba</taxon>
    </lineage>
</organism>
<comment type="similarity">
    <text evidence="1">Belongs to the bystin family.</text>
</comment>
<sequence length="441" mass="51792">MNQKKKKNFIEDKNNRLSLEQQILEDKQIKKKKRQKRKSETNEKKETKFLNQEISQEIISQAKNQDIDEKNDNQEIKIDQKEIETNQQFSDTEEYELNFEEDQDFEEDEQLDIQPEDAEIFDRFIKKNKQNNSDENTENEKNLVDIILQKIHEKESHEQNQKKPKKAKGMNRKVIQVYSKIGEILKNYRSGKLPKAFNVIPALERWEEVIELTHPESWSPQAIRAATTIFVSSTNSQASADFFEIVLLPYIRDQLKNNKKLNLHLYEALKKALYRPAAFYKGVLFPLCESKTCTFREASIIGSVILHKSIPVLYSSAALLRLSQIDYSPGTIYFIKCILSKKYALPIRVINSLAGYFSSFSSQKEDLPVLWHQTLLLFVQSYKNDLTVGQKEAFFFLLRKKKHHLITQEIRRELQNAVPREEEEKDDLDQQINQILSLSKK</sequence>
<dbReference type="GO" id="GO:0030688">
    <property type="term" value="C:preribosome, small subunit precursor"/>
    <property type="evidence" value="ECO:0007669"/>
    <property type="project" value="TreeGrafter"/>
</dbReference>
<dbReference type="GO" id="GO:0005737">
    <property type="term" value="C:cytoplasm"/>
    <property type="evidence" value="ECO:0007669"/>
    <property type="project" value="TreeGrafter"/>
</dbReference>
<protein>
    <submittedName>
        <fullName evidence="3">Bystin</fullName>
    </submittedName>
</protein>
<dbReference type="InterPro" id="IPR007955">
    <property type="entry name" value="Bystin"/>
</dbReference>
<dbReference type="GO" id="GO:0006364">
    <property type="term" value="P:rRNA processing"/>
    <property type="evidence" value="ECO:0007669"/>
    <property type="project" value="TreeGrafter"/>
</dbReference>
<comment type="caution">
    <text evidence="3">The sequence shown here is derived from an EMBL/GenBank/DDBJ whole genome shotgun (WGS) entry which is preliminary data.</text>
</comment>
<dbReference type="GO" id="GO:0005730">
    <property type="term" value="C:nucleolus"/>
    <property type="evidence" value="ECO:0007669"/>
    <property type="project" value="TreeGrafter"/>
</dbReference>
<dbReference type="PANTHER" id="PTHR12821:SF0">
    <property type="entry name" value="BYSTIN"/>
    <property type="match status" value="1"/>
</dbReference>
<dbReference type="OMA" id="TKLPVIW"/>
<accession>A0A9Q0LH18</accession>
<evidence type="ECO:0000313" key="4">
    <source>
        <dbReference type="Proteomes" id="UP001149090"/>
    </source>
</evidence>
<dbReference type="EMBL" id="JAPDFW010000081">
    <property type="protein sequence ID" value="KAJ5072274.1"/>
    <property type="molecule type" value="Genomic_DNA"/>
</dbReference>
<evidence type="ECO:0000313" key="3">
    <source>
        <dbReference type="EMBL" id="KAJ5072274.1"/>
    </source>
</evidence>
<evidence type="ECO:0000256" key="1">
    <source>
        <dbReference type="ARBA" id="ARBA00007114"/>
    </source>
</evidence>
<dbReference type="GO" id="GO:0030515">
    <property type="term" value="F:snoRNA binding"/>
    <property type="evidence" value="ECO:0007669"/>
    <property type="project" value="TreeGrafter"/>
</dbReference>
<reference evidence="3" key="1">
    <citation type="submission" date="2022-10" db="EMBL/GenBank/DDBJ databases">
        <title>Novel sulphate-reducing endosymbionts in the free-living metamonad Anaeramoeba.</title>
        <authorList>
            <person name="Jerlstrom-Hultqvist J."/>
            <person name="Cepicka I."/>
            <person name="Gallot-Lavallee L."/>
            <person name="Salas-Leiva D."/>
            <person name="Curtis B.A."/>
            <person name="Zahonova K."/>
            <person name="Pipaliya S."/>
            <person name="Dacks J."/>
            <person name="Roger A.J."/>
        </authorList>
    </citation>
    <scope>NUCLEOTIDE SEQUENCE</scope>
    <source>
        <strain evidence="3">BMAN</strain>
    </source>
</reference>
<name>A0A9Q0LH18_ANAIG</name>
<proteinExistence type="inferred from homology"/>
<keyword evidence="4" id="KW-1185">Reference proteome</keyword>
<dbReference type="Proteomes" id="UP001149090">
    <property type="component" value="Unassembled WGS sequence"/>
</dbReference>